<accession>A0AA39R9N1</accession>
<keyword evidence="3" id="KW-1185">Reference proteome</keyword>
<sequence>MSISPPQRENLYKTLPFPPTSLLAKTYNRLSGQARPRMLADLEKYRYERHKQLSSNCKTSPSTSLTTPYSNPNTVPVPPPRGTKRYCTWRCKSWRRHRHETVCECKCGFEHDIVHPSEWKETPAEAAWDYSVGVRNGGWGNRERRVRWAGPVVTDVLEPEEEKGSGAEREGWEWVEEDDGEEVHIGDMGGDPDEEMEDLFEELDPSVYLKINGCTGAGMLEDADSRDQQ</sequence>
<name>A0AA39R9N1_9LECA</name>
<evidence type="ECO:0000256" key="1">
    <source>
        <dbReference type="SAM" id="MobiDB-lite"/>
    </source>
</evidence>
<protein>
    <submittedName>
        <fullName evidence="2">Uncharacterized protein</fullName>
    </submittedName>
</protein>
<feature type="region of interest" description="Disordered" evidence="1">
    <location>
        <begin position="51"/>
        <end position="77"/>
    </location>
</feature>
<reference evidence="2" key="1">
    <citation type="submission" date="2023-03" db="EMBL/GenBank/DDBJ databases">
        <title>Complete genome of Cladonia borealis.</title>
        <authorList>
            <person name="Park H."/>
        </authorList>
    </citation>
    <scope>NUCLEOTIDE SEQUENCE</scope>
    <source>
        <strain evidence="2">ANT050790</strain>
    </source>
</reference>
<organism evidence="2 3">
    <name type="scientific">Cladonia borealis</name>
    <dbReference type="NCBI Taxonomy" id="184061"/>
    <lineage>
        <taxon>Eukaryota</taxon>
        <taxon>Fungi</taxon>
        <taxon>Dikarya</taxon>
        <taxon>Ascomycota</taxon>
        <taxon>Pezizomycotina</taxon>
        <taxon>Lecanoromycetes</taxon>
        <taxon>OSLEUM clade</taxon>
        <taxon>Lecanoromycetidae</taxon>
        <taxon>Lecanorales</taxon>
        <taxon>Lecanorineae</taxon>
        <taxon>Cladoniaceae</taxon>
        <taxon>Cladonia</taxon>
    </lineage>
</organism>
<gene>
    <name evidence="2" type="ORF">JMJ35_001907</name>
</gene>
<proteinExistence type="predicted"/>
<comment type="caution">
    <text evidence="2">The sequence shown here is derived from an EMBL/GenBank/DDBJ whole genome shotgun (WGS) entry which is preliminary data.</text>
</comment>
<feature type="compositionally biased region" description="Low complexity" evidence="1">
    <location>
        <begin position="59"/>
        <end position="74"/>
    </location>
</feature>
<evidence type="ECO:0000313" key="3">
    <source>
        <dbReference type="Proteomes" id="UP001166286"/>
    </source>
</evidence>
<dbReference type="AlphaFoldDB" id="A0AA39R9N1"/>
<evidence type="ECO:0000313" key="2">
    <source>
        <dbReference type="EMBL" id="KAK0515873.1"/>
    </source>
</evidence>
<dbReference type="Proteomes" id="UP001166286">
    <property type="component" value="Unassembled WGS sequence"/>
</dbReference>
<dbReference type="EMBL" id="JAFEKC020000003">
    <property type="protein sequence ID" value="KAK0515873.1"/>
    <property type="molecule type" value="Genomic_DNA"/>
</dbReference>